<evidence type="ECO:0000256" key="7">
    <source>
        <dbReference type="ARBA" id="ARBA00023014"/>
    </source>
</evidence>
<keyword evidence="7" id="KW-0411">Iron-sulfur</keyword>
<feature type="domain" description="2Fe-2S ferredoxin-type" evidence="8">
    <location>
        <begin position="309"/>
        <end position="394"/>
    </location>
</feature>
<dbReference type="SUPFAM" id="SSF52343">
    <property type="entry name" value="Ferredoxin reductase-like, C-terminal NADP-linked domain"/>
    <property type="match status" value="1"/>
</dbReference>
<comment type="cofactor">
    <cofactor evidence="1">
        <name>FAD</name>
        <dbReference type="ChEBI" id="CHEBI:57692"/>
    </cofactor>
</comment>
<dbReference type="InterPro" id="IPR012675">
    <property type="entry name" value="Beta-grasp_dom_sf"/>
</dbReference>
<keyword evidence="2" id="KW-0285">Flavoprotein</keyword>
<reference evidence="10 11" key="1">
    <citation type="journal article" date="2011" name="Stand. Genomic Sci.">
        <title>High quality draft genome sequence of Segniliparus rugosus CDC 945(T)= (ATCC BAA-974(T)).</title>
        <authorList>
            <person name="Earl A.M."/>
            <person name="Desjardins C.A."/>
            <person name="Fitzgerald M.G."/>
            <person name="Arachchi H.M."/>
            <person name="Zeng Q."/>
            <person name="Mehta T."/>
            <person name="Griggs A."/>
            <person name="Birren B.W."/>
            <person name="Toney N.C."/>
            <person name="Carr J."/>
            <person name="Posey J."/>
            <person name="Butler W.R."/>
        </authorList>
    </citation>
    <scope>NUCLEOTIDE SEQUENCE [LARGE SCALE GENOMIC DNA]</scope>
    <source>
        <strain evidence="11">ATCC BAA-974 / DSM 45345 / CCUG 50838 / CIP 108380 / JCM 13579 / CDC 945</strain>
    </source>
</reference>
<dbReference type="Gene3D" id="3.40.50.80">
    <property type="entry name" value="Nucleotide-binding domain of ferredoxin-NADP reductase (FNR) module"/>
    <property type="match status" value="1"/>
</dbReference>
<dbReference type="PANTHER" id="PTHR47354:SF1">
    <property type="entry name" value="CARNITINE MONOOXYGENASE REDUCTASE SUBUNIT"/>
    <property type="match status" value="1"/>
</dbReference>
<dbReference type="InterPro" id="IPR017927">
    <property type="entry name" value="FAD-bd_FR_type"/>
</dbReference>
<feature type="domain" description="FAD-binding FR-type" evidence="9">
    <location>
        <begin position="78"/>
        <end position="181"/>
    </location>
</feature>
<dbReference type="InterPro" id="IPR001433">
    <property type="entry name" value="OxRdtase_FAD/NAD-bd"/>
</dbReference>
<dbReference type="PROSITE" id="PS51384">
    <property type="entry name" value="FAD_FR"/>
    <property type="match status" value="1"/>
</dbReference>
<dbReference type="InterPro" id="IPR006058">
    <property type="entry name" value="2Fe2S_fd_BS"/>
</dbReference>
<keyword evidence="5" id="KW-0560">Oxidoreductase</keyword>
<evidence type="ECO:0000256" key="4">
    <source>
        <dbReference type="ARBA" id="ARBA00022723"/>
    </source>
</evidence>
<dbReference type="InterPro" id="IPR039261">
    <property type="entry name" value="FNR_nucleotide-bd"/>
</dbReference>
<dbReference type="InterPro" id="IPR001041">
    <property type="entry name" value="2Fe-2S_ferredoxin-type"/>
</dbReference>
<dbReference type="EMBL" id="ACZI02000001">
    <property type="protein sequence ID" value="EFV12017.1"/>
    <property type="molecule type" value="Genomic_DNA"/>
</dbReference>
<dbReference type="PROSITE" id="PS00197">
    <property type="entry name" value="2FE2S_FER_1"/>
    <property type="match status" value="1"/>
</dbReference>
<dbReference type="Pfam" id="PF00111">
    <property type="entry name" value="Fer2"/>
    <property type="match status" value="1"/>
</dbReference>
<evidence type="ECO:0000313" key="10">
    <source>
        <dbReference type="EMBL" id="EFV12017.1"/>
    </source>
</evidence>
<dbReference type="PANTHER" id="PTHR47354">
    <property type="entry name" value="NADH OXIDOREDUCTASE HCR"/>
    <property type="match status" value="1"/>
</dbReference>
<dbReference type="PROSITE" id="PS51085">
    <property type="entry name" value="2FE2S_FER_2"/>
    <property type="match status" value="1"/>
</dbReference>
<dbReference type="Gene3D" id="3.10.20.30">
    <property type="match status" value="1"/>
</dbReference>
<dbReference type="GO" id="GO:0046872">
    <property type="term" value="F:metal ion binding"/>
    <property type="evidence" value="ECO:0007669"/>
    <property type="project" value="UniProtKB-KW"/>
</dbReference>
<protein>
    <recommendedName>
        <fullName evidence="12">Ferredoxin</fullName>
    </recommendedName>
</protein>
<keyword evidence="6" id="KW-0408">Iron</keyword>
<dbReference type="Gene3D" id="2.40.30.10">
    <property type="entry name" value="Translation factors"/>
    <property type="match status" value="1"/>
</dbReference>
<gene>
    <name evidence="10" type="ORF">HMPREF9336_03135</name>
</gene>
<evidence type="ECO:0000256" key="1">
    <source>
        <dbReference type="ARBA" id="ARBA00001974"/>
    </source>
</evidence>
<evidence type="ECO:0000256" key="6">
    <source>
        <dbReference type="ARBA" id="ARBA00023004"/>
    </source>
</evidence>
<dbReference type="CDD" id="cd00207">
    <property type="entry name" value="fer2"/>
    <property type="match status" value="1"/>
</dbReference>
<dbReference type="CDD" id="cd06185">
    <property type="entry name" value="PDR_like"/>
    <property type="match status" value="1"/>
</dbReference>
<evidence type="ECO:0000256" key="5">
    <source>
        <dbReference type="ARBA" id="ARBA00023002"/>
    </source>
</evidence>
<dbReference type="GO" id="GO:0016491">
    <property type="term" value="F:oxidoreductase activity"/>
    <property type="evidence" value="ECO:0007669"/>
    <property type="project" value="UniProtKB-KW"/>
</dbReference>
<keyword evidence="3" id="KW-0001">2Fe-2S</keyword>
<evidence type="ECO:0008006" key="12">
    <source>
        <dbReference type="Google" id="ProtNLM"/>
    </source>
</evidence>
<evidence type="ECO:0000259" key="9">
    <source>
        <dbReference type="PROSITE" id="PS51384"/>
    </source>
</evidence>
<dbReference type="Proteomes" id="UP000004816">
    <property type="component" value="Unassembled WGS sequence"/>
</dbReference>
<dbReference type="GO" id="GO:0051537">
    <property type="term" value="F:2 iron, 2 sulfur cluster binding"/>
    <property type="evidence" value="ECO:0007669"/>
    <property type="project" value="UniProtKB-KW"/>
</dbReference>
<dbReference type="AlphaFoldDB" id="E5XUG3"/>
<dbReference type="SUPFAM" id="SSF54292">
    <property type="entry name" value="2Fe-2S ferredoxin-like"/>
    <property type="match status" value="1"/>
</dbReference>
<accession>E5XUG3</accession>
<dbReference type="InterPro" id="IPR017938">
    <property type="entry name" value="Riboflavin_synthase-like_b-brl"/>
</dbReference>
<keyword evidence="11" id="KW-1185">Reference proteome</keyword>
<comment type="caution">
    <text evidence="10">The sequence shown here is derived from an EMBL/GenBank/DDBJ whole genome shotgun (WGS) entry which is preliminary data.</text>
</comment>
<dbReference type="InterPro" id="IPR050415">
    <property type="entry name" value="MRET"/>
</dbReference>
<dbReference type="OrthoDB" id="502624at2"/>
<dbReference type="STRING" id="679197.HMPREF9336_03135"/>
<evidence type="ECO:0000256" key="3">
    <source>
        <dbReference type="ARBA" id="ARBA00022714"/>
    </source>
</evidence>
<sequence>MAEQVFVEEIGPVRRRMRNALIKAGILKTSERDVPLTLYTQDRRDRGLRVVGAMIDYVAPPLVRSIFQDDAPELAENSGRRVLRLIDRQIVARDENVCQLTFAAADNAKLTPWHAGAHIDLHLPSGRVRQYSLCGDPRREREYRIGVRRIPDGGGGSIEAHALEVGQFVEVSQPRNAFMMPLPGSASSKKKLRFIAGGIGITPILPMARLADRLGLEWSMLYSGRHRSSLPFLDEVEAFGHRAMIRTDDEHGLPVPEELLAGVDGDTAVYVCGPPPMIETIRRGIGPDASVELHYERFSPPPVVNGTPFQAVLARSGEVVEVAADESALAAIRRVKPNVGYSCQQGFCGTCVQRVLGGEVDHRDSTLTDQQRARGDMLVCVSRSKDGGRLTLDL</sequence>
<dbReference type="eggNOG" id="COG1018">
    <property type="taxonomic scope" value="Bacteria"/>
</dbReference>
<dbReference type="PRINTS" id="PR00409">
    <property type="entry name" value="PHDIOXRDTASE"/>
</dbReference>
<evidence type="ECO:0000259" key="8">
    <source>
        <dbReference type="PROSITE" id="PS51085"/>
    </source>
</evidence>
<organism evidence="10 11">
    <name type="scientific">Segniliparus rugosus (strain ATCC BAA-974 / DSM 45345 / CCUG 50838 / CIP 108380 / JCM 13579 / CDC 945)</name>
    <dbReference type="NCBI Taxonomy" id="679197"/>
    <lineage>
        <taxon>Bacteria</taxon>
        <taxon>Bacillati</taxon>
        <taxon>Actinomycetota</taxon>
        <taxon>Actinomycetes</taxon>
        <taxon>Mycobacteriales</taxon>
        <taxon>Segniliparaceae</taxon>
        <taxon>Segniliparus</taxon>
    </lineage>
</organism>
<proteinExistence type="predicted"/>
<dbReference type="InterPro" id="IPR036010">
    <property type="entry name" value="2Fe-2S_ferredoxin-like_sf"/>
</dbReference>
<evidence type="ECO:0000256" key="2">
    <source>
        <dbReference type="ARBA" id="ARBA00022630"/>
    </source>
</evidence>
<dbReference type="Pfam" id="PF00175">
    <property type="entry name" value="NAD_binding_1"/>
    <property type="match status" value="1"/>
</dbReference>
<name>E5XUG3_SEGRC</name>
<dbReference type="RefSeq" id="WP_007471912.1">
    <property type="nucleotide sequence ID" value="NZ_KI391953.1"/>
</dbReference>
<dbReference type="HOGENOM" id="CLU_003827_17_0_11"/>
<keyword evidence="4" id="KW-0479">Metal-binding</keyword>
<evidence type="ECO:0000313" key="11">
    <source>
        <dbReference type="Proteomes" id="UP000004816"/>
    </source>
</evidence>
<dbReference type="SUPFAM" id="SSF63380">
    <property type="entry name" value="Riboflavin synthase domain-like"/>
    <property type="match status" value="1"/>
</dbReference>